<dbReference type="AlphaFoldDB" id="A0A4R8Q4R9"/>
<dbReference type="EMBL" id="QAPG01000087">
    <property type="protein sequence ID" value="TDZ32070.1"/>
    <property type="molecule type" value="Genomic_DNA"/>
</dbReference>
<accession>A0A4R8Q4R9</accession>
<gene>
    <name evidence="1" type="ORF">C8035_v000815</name>
</gene>
<reference evidence="1 2" key="1">
    <citation type="submission" date="2018-11" db="EMBL/GenBank/DDBJ databases">
        <title>Genome sequence and assembly of Colletotrichum spinosum.</title>
        <authorList>
            <person name="Gan P."/>
            <person name="Shirasu K."/>
        </authorList>
    </citation>
    <scope>NUCLEOTIDE SEQUENCE [LARGE SCALE GENOMIC DNA]</scope>
    <source>
        <strain evidence="1 2">CBS 515.97</strain>
    </source>
</reference>
<sequence length="108" mass="12466">MPAIFSQPRVNHAPATAAQIAKMRVVIGAYCRMQNFSMQTTRWFVKAFNWSPQQFYYLTRKDPNAIWFALKKAGVPHKECQKRTNELCAAFKVIDRLESQQEASPVET</sequence>
<name>A0A4R8Q4R9_9PEZI</name>
<keyword evidence="2" id="KW-1185">Reference proteome</keyword>
<protein>
    <submittedName>
        <fullName evidence="1">Uncharacterized protein</fullName>
    </submittedName>
</protein>
<organism evidence="1 2">
    <name type="scientific">Colletotrichum spinosum</name>
    <dbReference type="NCBI Taxonomy" id="1347390"/>
    <lineage>
        <taxon>Eukaryota</taxon>
        <taxon>Fungi</taxon>
        <taxon>Dikarya</taxon>
        <taxon>Ascomycota</taxon>
        <taxon>Pezizomycotina</taxon>
        <taxon>Sordariomycetes</taxon>
        <taxon>Hypocreomycetidae</taxon>
        <taxon>Glomerellales</taxon>
        <taxon>Glomerellaceae</taxon>
        <taxon>Colletotrichum</taxon>
        <taxon>Colletotrichum orbiculare species complex</taxon>
    </lineage>
</organism>
<comment type="caution">
    <text evidence="1">The sequence shown here is derived from an EMBL/GenBank/DDBJ whole genome shotgun (WGS) entry which is preliminary data.</text>
</comment>
<proteinExistence type="predicted"/>
<dbReference type="Proteomes" id="UP000295083">
    <property type="component" value="Unassembled WGS sequence"/>
</dbReference>
<evidence type="ECO:0000313" key="1">
    <source>
        <dbReference type="EMBL" id="TDZ32070.1"/>
    </source>
</evidence>
<evidence type="ECO:0000313" key="2">
    <source>
        <dbReference type="Proteomes" id="UP000295083"/>
    </source>
</evidence>